<keyword evidence="21" id="KW-1185">Reference proteome</keyword>
<dbReference type="GO" id="GO:0000166">
    <property type="term" value="F:nucleotide binding"/>
    <property type="evidence" value="ECO:0007669"/>
    <property type="project" value="UniProtKB-KW"/>
</dbReference>
<dbReference type="InterPro" id="IPR020843">
    <property type="entry name" value="ER"/>
</dbReference>
<evidence type="ECO:0000256" key="8">
    <source>
        <dbReference type="ARBA" id="ARBA00022857"/>
    </source>
</evidence>
<organism evidence="20 21">
    <name type="scientific">Pygocentrus nattereri</name>
    <name type="common">Red-bellied piranha</name>
    <dbReference type="NCBI Taxonomy" id="42514"/>
    <lineage>
        <taxon>Eukaryota</taxon>
        <taxon>Metazoa</taxon>
        <taxon>Chordata</taxon>
        <taxon>Craniata</taxon>
        <taxon>Vertebrata</taxon>
        <taxon>Euteleostomi</taxon>
        <taxon>Actinopterygii</taxon>
        <taxon>Neopterygii</taxon>
        <taxon>Teleostei</taxon>
        <taxon>Ostariophysi</taxon>
        <taxon>Characiformes</taxon>
        <taxon>Characoidei</taxon>
        <taxon>Pygocentrus</taxon>
    </lineage>
</organism>
<dbReference type="Pfam" id="PF08240">
    <property type="entry name" value="ADH_N"/>
    <property type="match status" value="1"/>
</dbReference>
<dbReference type="Proteomes" id="UP001501920">
    <property type="component" value="Chromosome 10"/>
</dbReference>
<dbReference type="Pfam" id="PF13602">
    <property type="entry name" value="ADH_zinc_N_2"/>
    <property type="match status" value="1"/>
</dbReference>
<dbReference type="InterPro" id="IPR036291">
    <property type="entry name" value="NAD(P)-bd_dom_sf"/>
</dbReference>
<evidence type="ECO:0000256" key="14">
    <source>
        <dbReference type="ARBA" id="ARBA00050485"/>
    </source>
</evidence>
<dbReference type="SUPFAM" id="SSF51735">
    <property type="entry name" value="NAD(P)-binding Rossmann-fold domains"/>
    <property type="match status" value="1"/>
</dbReference>
<evidence type="ECO:0000256" key="6">
    <source>
        <dbReference type="ARBA" id="ARBA00022741"/>
    </source>
</evidence>
<comment type="catalytic activity">
    <reaction evidence="15">
        <text>a 3-demethylubiquinone + NADH + 2 H(+) = a 3-demethylubiquinol + NAD(+)</text>
        <dbReference type="Rhea" id="RHEA:83235"/>
        <dbReference type="Rhea" id="RHEA-COMP:10914"/>
        <dbReference type="Rhea" id="RHEA-COMP:19654"/>
        <dbReference type="ChEBI" id="CHEBI:15378"/>
        <dbReference type="ChEBI" id="CHEBI:57540"/>
        <dbReference type="ChEBI" id="CHEBI:57945"/>
        <dbReference type="ChEBI" id="CHEBI:84422"/>
        <dbReference type="ChEBI" id="CHEBI:231825"/>
    </reaction>
</comment>
<evidence type="ECO:0000256" key="11">
    <source>
        <dbReference type="ARBA" id="ARBA00023002"/>
    </source>
</evidence>
<feature type="domain" description="Enoyl reductase (ER)" evidence="19">
    <location>
        <begin position="55"/>
        <end position="402"/>
    </location>
</feature>
<evidence type="ECO:0000256" key="3">
    <source>
        <dbReference type="ARBA" id="ARBA00004749"/>
    </source>
</evidence>
<dbReference type="InterPro" id="IPR037397">
    <property type="entry name" value="RTN4IP1"/>
</dbReference>
<evidence type="ECO:0000256" key="16">
    <source>
        <dbReference type="ARBA" id="ARBA00051102"/>
    </source>
</evidence>
<comment type="catalytic activity">
    <reaction evidence="16">
        <text>3-demethylubiquinone-10 + NADH + 2 H(+) = 3-demethylubiquinol-10 + NAD(+)</text>
        <dbReference type="Rhea" id="RHEA:83243"/>
        <dbReference type="ChEBI" id="CHEBI:15378"/>
        <dbReference type="ChEBI" id="CHEBI:57540"/>
        <dbReference type="ChEBI" id="CHEBI:57945"/>
        <dbReference type="ChEBI" id="CHEBI:64182"/>
        <dbReference type="ChEBI" id="CHEBI:231824"/>
    </reaction>
</comment>
<evidence type="ECO:0000256" key="13">
    <source>
        <dbReference type="ARBA" id="ARBA00023136"/>
    </source>
</evidence>
<evidence type="ECO:0000256" key="12">
    <source>
        <dbReference type="ARBA" id="ARBA00023128"/>
    </source>
</evidence>
<dbReference type="InterPro" id="IPR011032">
    <property type="entry name" value="GroES-like_sf"/>
</dbReference>
<dbReference type="GO" id="GO:0016491">
    <property type="term" value="F:oxidoreductase activity"/>
    <property type="evidence" value="ECO:0007669"/>
    <property type="project" value="UniProtKB-KW"/>
</dbReference>
<keyword evidence="7" id="KW-1000">Mitochondrion outer membrane</keyword>
<dbReference type="PANTHER" id="PTHR11695:SF294">
    <property type="entry name" value="RETICULON-4-INTERACTING PROTEIN 1, MITOCHONDRIAL"/>
    <property type="match status" value="1"/>
</dbReference>
<keyword evidence="5" id="KW-0831">Ubiquinone biosynthesis</keyword>
<reference evidence="20" key="3">
    <citation type="submission" date="2025-09" db="UniProtKB">
        <authorList>
            <consortium name="Ensembl"/>
        </authorList>
    </citation>
    <scope>IDENTIFICATION</scope>
</reference>
<comment type="catalytic activity">
    <reaction evidence="17">
        <text>a 3-demethylubiquinone + NADPH + 2 H(+) = a 3-demethylubiquinol + NADP(+)</text>
        <dbReference type="Rhea" id="RHEA:83239"/>
        <dbReference type="Rhea" id="RHEA-COMP:10914"/>
        <dbReference type="Rhea" id="RHEA-COMP:19654"/>
        <dbReference type="ChEBI" id="CHEBI:15378"/>
        <dbReference type="ChEBI" id="CHEBI:57783"/>
        <dbReference type="ChEBI" id="CHEBI:58349"/>
        <dbReference type="ChEBI" id="CHEBI:84422"/>
        <dbReference type="ChEBI" id="CHEBI:231825"/>
    </reaction>
</comment>
<keyword evidence="11" id="KW-0560">Oxidoreductase</keyword>
<evidence type="ECO:0000313" key="21">
    <source>
        <dbReference type="Proteomes" id="UP001501920"/>
    </source>
</evidence>
<dbReference type="SUPFAM" id="SSF50129">
    <property type="entry name" value="GroES-like"/>
    <property type="match status" value="1"/>
</dbReference>
<evidence type="ECO:0000256" key="18">
    <source>
        <dbReference type="ARBA" id="ARBA00071154"/>
    </source>
</evidence>
<protein>
    <recommendedName>
        <fullName evidence="18">NAD(P)H oxidoreductase RTN4IP1, mitochondrial</fullName>
    </recommendedName>
</protein>
<dbReference type="PANTHER" id="PTHR11695">
    <property type="entry name" value="ALCOHOL DEHYDROGENASE RELATED"/>
    <property type="match status" value="1"/>
</dbReference>
<dbReference type="Ensembl" id="ENSPNAT00000042167.1">
    <property type="protein sequence ID" value="ENSPNAP00000077206.1"/>
    <property type="gene ID" value="ENSPNAG00000005299.2"/>
</dbReference>
<evidence type="ECO:0000256" key="5">
    <source>
        <dbReference type="ARBA" id="ARBA00022688"/>
    </source>
</evidence>
<reference evidence="20 21" key="1">
    <citation type="submission" date="2020-10" db="EMBL/GenBank/DDBJ databases">
        <title>Pygocentrus nattereri (red-bellied piranha) genome, fPygNat1, primary haplotype.</title>
        <authorList>
            <person name="Myers G."/>
            <person name="Meyer A."/>
            <person name="Karagic N."/>
            <person name="Pippel M."/>
            <person name="Winkler S."/>
            <person name="Tracey A."/>
            <person name="Wood J."/>
            <person name="Formenti G."/>
            <person name="Howe K."/>
            <person name="Fedrigo O."/>
            <person name="Jarvis E.D."/>
        </authorList>
    </citation>
    <scope>NUCLEOTIDE SEQUENCE [LARGE SCALE GENOMIC DNA]</scope>
</reference>
<dbReference type="GO" id="GO:0005759">
    <property type="term" value="C:mitochondrial matrix"/>
    <property type="evidence" value="ECO:0007669"/>
    <property type="project" value="UniProtKB-SubCell"/>
</dbReference>
<dbReference type="GO" id="GO:0007399">
    <property type="term" value="P:nervous system development"/>
    <property type="evidence" value="ECO:0007669"/>
    <property type="project" value="UniProtKB-KW"/>
</dbReference>
<evidence type="ECO:0000256" key="15">
    <source>
        <dbReference type="ARBA" id="ARBA00050566"/>
    </source>
</evidence>
<comment type="subcellular location">
    <subcellularLocation>
        <location evidence="2">Mitochondrion matrix</location>
    </subcellularLocation>
    <subcellularLocation>
        <location evidence="1">Mitochondrion outer membrane</location>
    </subcellularLocation>
</comment>
<gene>
    <name evidence="20" type="primary">RTN4IP1</name>
</gene>
<keyword evidence="12" id="KW-0496">Mitochondrion</keyword>
<evidence type="ECO:0000256" key="4">
    <source>
        <dbReference type="ARBA" id="ARBA00010371"/>
    </source>
</evidence>
<dbReference type="GO" id="GO:0006744">
    <property type="term" value="P:ubiquinone biosynthetic process"/>
    <property type="evidence" value="ECO:0007669"/>
    <property type="project" value="UniProtKB-KW"/>
</dbReference>
<comment type="similarity">
    <text evidence="4">Belongs to the zinc-containing alcohol dehydrogenase family. Quinone oxidoreductase subfamily.</text>
</comment>
<keyword evidence="10" id="KW-0809">Transit peptide</keyword>
<dbReference type="Gene3D" id="3.90.180.10">
    <property type="entry name" value="Medium-chain alcohol dehydrogenases, catalytic domain"/>
    <property type="match status" value="1"/>
</dbReference>
<evidence type="ECO:0000256" key="2">
    <source>
        <dbReference type="ARBA" id="ARBA00004305"/>
    </source>
</evidence>
<evidence type="ECO:0000256" key="1">
    <source>
        <dbReference type="ARBA" id="ARBA00004294"/>
    </source>
</evidence>
<keyword evidence="9" id="KW-0524">Neurogenesis</keyword>
<name>A0AAR2LSA9_PYGNA</name>
<dbReference type="InterPro" id="IPR050700">
    <property type="entry name" value="YIM1/Zinc_Alcohol_DH_Fams"/>
</dbReference>
<evidence type="ECO:0000256" key="10">
    <source>
        <dbReference type="ARBA" id="ARBA00022946"/>
    </source>
</evidence>
<dbReference type="CDD" id="cd08248">
    <property type="entry name" value="RTN4I1"/>
    <property type="match status" value="1"/>
</dbReference>
<dbReference type="AlphaFoldDB" id="A0AAR2LSA9"/>
<comment type="pathway">
    <text evidence="3">Cofactor biosynthesis; ubiquinone biosynthesis.</text>
</comment>
<evidence type="ECO:0000256" key="9">
    <source>
        <dbReference type="ARBA" id="ARBA00022902"/>
    </source>
</evidence>
<accession>A0AAR2LSA9</accession>
<evidence type="ECO:0000256" key="17">
    <source>
        <dbReference type="ARBA" id="ARBA00051220"/>
    </source>
</evidence>
<dbReference type="FunFam" id="3.90.180.10:FF:000009">
    <property type="entry name" value="Reticulon-4-interacting protein 1, mitochondrial"/>
    <property type="match status" value="1"/>
</dbReference>
<proteinExistence type="inferred from homology"/>
<keyword evidence="13" id="KW-0472">Membrane</keyword>
<dbReference type="GeneTree" id="ENSGT00880000138028"/>
<evidence type="ECO:0000313" key="20">
    <source>
        <dbReference type="Ensembl" id="ENSPNAP00000077206.1"/>
    </source>
</evidence>
<keyword evidence="8" id="KW-0521">NADP</keyword>
<evidence type="ECO:0000259" key="19">
    <source>
        <dbReference type="SMART" id="SM00829"/>
    </source>
</evidence>
<comment type="catalytic activity">
    <reaction evidence="14">
        <text>3-demethylubiquinone-10 + NADPH + 2 H(+) = 3-demethylubiquinol-10 + NADP(+)</text>
        <dbReference type="Rhea" id="RHEA:83247"/>
        <dbReference type="ChEBI" id="CHEBI:15378"/>
        <dbReference type="ChEBI" id="CHEBI:57783"/>
        <dbReference type="ChEBI" id="CHEBI:58349"/>
        <dbReference type="ChEBI" id="CHEBI:64182"/>
        <dbReference type="ChEBI" id="CHEBI:231824"/>
    </reaction>
</comment>
<dbReference type="Gene3D" id="3.40.50.720">
    <property type="entry name" value="NAD(P)-binding Rossmann-like Domain"/>
    <property type="match status" value="1"/>
</dbReference>
<sequence length="410" mass="44528">MFRKVVCARWFSLHKLSWAGGSLKPALVKDGSLRTLSTSARRSTVMQAWVIDKYGNNSVLRYTKNASFPIIHYPNEVIVKVNAAGLNPLDINMRGGYGAATLAMKRDPLSINKAGSEFPLILGRDVSGVIMECGLDVSYFKPGDEVWAAIPPWKQGSLAEFVVLSANELRQNLQVSHKPKSLSHVDAASLPYVAATAWSALVNTGGLNKDNSAKKRVLILGGSGGVGTFAIQMLKSWGAHVTVTCSQNAEHLVRGLGADDVVDYTAGPVERKLHTLEKFDVILDNIGGETEHWALSLLKPWCGAKYVTLVTPFLRNTDQLGLADGMMQTAVTVATKALKHITKGVHYRWGFFAPSGPALDDVSEMVDAGKIRAVVEEQFSFAQVPKAFEKVEKGHARGKIVVTVTTEQEE</sequence>
<dbReference type="GO" id="GO:0005741">
    <property type="term" value="C:mitochondrial outer membrane"/>
    <property type="evidence" value="ECO:0007669"/>
    <property type="project" value="UniProtKB-SubCell"/>
</dbReference>
<dbReference type="SMART" id="SM00829">
    <property type="entry name" value="PKS_ER"/>
    <property type="match status" value="1"/>
</dbReference>
<dbReference type="FunFam" id="3.40.50.720:FF:000147">
    <property type="entry name" value="Reticulon-4-interacting protein 1 homolog, mitochondrial"/>
    <property type="match status" value="1"/>
</dbReference>
<dbReference type="InterPro" id="IPR013154">
    <property type="entry name" value="ADH-like_N"/>
</dbReference>
<reference evidence="20" key="2">
    <citation type="submission" date="2025-08" db="UniProtKB">
        <authorList>
            <consortium name="Ensembl"/>
        </authorList>
    </citation>
    <scope>IDENTIFICATION</scope>
</reference>
<evidence type="ECO:0000256" key="7">
    <source>
        <dbReference type="ARBA" id="ARBA00022787"/>
    </source>
</evidence>
<keyword evidence="6" id="KW-0547">Nucleotide-binding</keyword>